<dbReference type="FunFam" id="3.30.1430.10:FF:000001">
    <property type="entry name" value="60S ribosomal protein L3"/>
    <property type="match status" value="1"/>
</dbReference>
<dbReference type="GO" id="GO:0022625">
    <property type="term" value="C:cytosolic large ribosomal subunit"/>
    <property type="evidence" value="ECO:0007669"/>
    <property type="project" value="TreeGrafter"/>
</dbReference>
<keyword evidence="2 4" id="KW-0689">Ribosomal protein</keyword>
<reference evidence="6 7" key="1">
    <citation type="journal article" date="2021" name="G3 (Bethesda)">
        <title>Improved contiguity of the threespine stickleback genome using long-read sequencing.</title>
        <authorList>
            <person name="Nath S."/>
            <person name="Shaw D.E."/>
            <person name="White M.A."/>
        </authorList>
    </citation>
    <scope>NUCLEOTIDE SEQUENCE [LARGE SCALE GENOMIC DNA]</scope>
    <source>
        <strain evidence="6 7">Lake Benthic</strain>
    </source>
</reference>
<dbReference type="Gene3D" id="3.30.1430.10">
    <property type="match status" value="1"/>
</dbReference>
<evidence type="ECO:0000313" key="7">
    <source>
        <dbReference type="Proteomes" id="UP000007635"/>
    </source>
</evidence>
<dbReference type="FunFam" id="2.40.30.10:FF:000351">
    <property type="entry name" value="Ribosomal protein L3"/>
    <property type="match status" value="1"/>
</dbReference>
<evidence type="ECO:0000313" key="6">
    <source>
        <dbReference type="Ensembl" id="ENSGACP00000065155.1"/>
    </source>
</evidence>
<proteinExistence type="inferred from homology"/>
<dbReference type="Gene3D" id="4.10.960.10">
    <property type="entry name" value="Ribosomal protein L3, domain 3"/>
    <property type="match status" value="1"/>
</dbReference>
<sequence length="424" mass="48453">MSHRKFHAPRHGHMGFLPHKRSKKHRGRVRTWPKDDPTQPVHLTAFLGYKAGMTHTLRDVHRTGLKQAKREQVEAVTIVETPPVIVVGIVGYITTIRGLRALKTIFAEHISDECKRRFYKNWYKSKKKAFTKYSKKWQDETGKKQLAKDFSQMKKYCSVIRVIVHSQMRLLPIKQKKAHVAEVQLNGGSIADKVDWAKEHLEQAVPISTVFYQDEMIDIIGVTKGRGFKGVTSRWRTKKLPRKTHKGLRKVACIGAWHPARVSYTIARAGQKGYHHRTELNKKIYRIGRAVHMQDGKVVRNNATTSYDTTQKTITPLGGFPHYGEVNNDFVMVKGCLIGPKKRVLTLRKDVYCVCTSLCPPPAPQSMLVHTSRKSKETIELKFIDTTSKFGHGRFQTAQEKRAFMGPLKKDGLKKVTEPLTEEA</sequence>
<dbReference type="InterPro" id="IPR009000">
    <property type="entry name" value="Transl_B-barrel_sf"/>
</dbReference>
<dbReference type="PANTHER" id="PTHR11363:SF7">
    <property type="entry name" value="RIBOSOMAL PROTEIN UL3-LIKE"/>
    <property type="match status" value="1"/>
</dbReference>
<feature type="compositionally biased region" description="Basic residues" evidence="5">
    <location>
        <begin position="1"/>
        <end position="31"/>
    </location>
</feature>
<dbReference type="AlphaFoldDB" id="A0AAQ4RNT5"/>
<evidence type="ECO:0000256" key="2">
    <source>
        <dbReference type="ARBA" id="ARBA00022980"/>
    </source>
</evidence>
<keyword evidence="7" id="KW-1185">Reference proteome</keyword>
<dbReference type="Gene3D" id="2.40.30.10">
    <property type="entry name" value="Translation factors"/>
    <property type="match status" value="1"/>
</dbReference>
<dbReference type="Ensembl" id="ENSGACT00000049950.1">
    <property type="protein sequence ID" value="ENSGACP00000065155.1"/>
    <property type="gene ID" value="ENSGACG00000011890.2"/>
</dbReference>
<accession>A0AAQ4RNT5</accession>
<dbReference type="PANTHER" id="PTHR11363">
    <property type="entry name" value="60S RIBOSOMAL PROTEIN L3-RELATED"/>
    <property type="match status" value="1"/>
</dbReference>
<dbReference type="Pfam" id="PF00297">
    <property type="entry name" value="Ribosomal_L3"/>
    <property type="match status" value="1"/>
</dbReference>
<evidence type="ECO:0000256" key="1">
    <source>
        <dbReference type="ARBA" id="ARBA00006540"/>
    </source>
</evidence>
<dbReference type="GeneTree" id="ENSGT00390000017606"/>
<dbReference type="GO" id="GO:0003723">
    <property type="term" value="F:RNA binding"/>
    <property type="evidence" value="ECO:0007669"/>
    <property type="project" value="TreeGrafter"/>
</dbReference>
<organism evidence="6 7">
    <name type="scientific">Gasterosteus aculeatus aculeatus</name>
    <name type="common">three-spined stickleback</name>
    <dbReference type="NCBI Taxonomy" id="481459"/>
    <lineage>
        <taxon>Eukaryota</taxon>
        <taxon>Metazoa</taxon>
        <taxon>Chordata</taxon>
        <taxon>Craniata</taxon>
        <taxon>Vertebrata</taxon>
        <taxon>Euteleostomi</taxon>
        <taxon>Actinopterygii</taxon>
        <taxon>Neopterygii</taxon>
        <taxon>Teleostei</taxon>
        <taxon>Neoteleostei</taxon>
        <taxon>Acanthomorphata</taxon>
        <taxon>Eupercaria</taxon>
        <taxon>Perciformes</taxon>
        <taxon>Cottioidei</taxon>
        <taxon>Gasterosteales</taxon>
        <taxon>Gasterosteidae</taxon>
        <taxon>Gasterosteus</taxon>
    </lineage>
</organism>
<dbReference type="PROSITE" id="PS00474">
    <property type="entry name" value="RIBOSOMAL_L3"/>
    <property type="match status" value="1"/>
</dbReference>
<dbReference type="InterPro" id="IPR000597">
    <property type="entry name" value="Ribosomal_uL3"/>
</dbReference>
<dbReference type="SUPFAM" id="SSF50447">
    <property type="entry name" value="Translation proteins"/>
    <property type="match status" value="1"/>
</dbReference>
<evidence type="ECO:0000256" key="5">
    <source>
        <dbReference type="SAM" id="MobiDB-lite"/>
    </source>
</evidence>
<keyword evidence="3 4" id="KW-0687">Ribonucleoprotein</keyword>
<dbReference type="InterPro" id="IPR044892">
    <property type="entry name" value="Ribosomal_L3_dom_3_arc_sf"/>
</dbReference>
<dbReference type="InterPro" id="IPR045077">
    <property type="entry name" value="L3_arc_euk"/>
</dbReference>
<dbReference type="GO" id="GO:0006412">
    <property type="term" value="P:translation"/>
    <property type="evidence" value="ECO:0007669"/>
    <property type="project" value="InterPro"/>
</dbReference>
<dbReference type="GO" id="GO:0003735">
    <property type="term" value="F:structural constituent of ribosome"/>
    <property type="evidence" value="ECO:0007669"/>
    <property type="project" value="InterPro"/>
</dbReference>
<dbReference type="Proteomes" id="UP000007635">
    <property type="component" value="Chromosome XI"/>
</dbReference>
<evidence type="ECO:0000256" key="3">
    <source>
        <dbReference type="ARBA" id="ARBA00023274"/>
    </source>
</evidence>
<name>A0AAQ4RNT5_GASAC</name>
<reference evidence="6" key="3">
    <citation type="submission" date="2025-09" db="UniProtKB">
        <authorList>
            <consortium name="Ensembl"/>
        </authorList>
    </citation>
    <scope>IDENTIFICATION</scope>
</reference>
<dbReference type="InterPro" id="IPR019926">
    <property type="entry name" value="Ribosomal_uL3_CS"/>
</dbReference>
<feature type="region of interest" description="Disordered" evidence="5">
    <location>
        <begin position="1"/>
        <end position="35"/>
    </location>
</feature>
<reference evidence="6" key="2">
    <citation type="submission" date="2025-08" db="UniProtKB">
        <authorList>
            <consortium name="Ensembl"/>
        </authorList>
    </citation>
    <scope>IDENTIFICATION</scope>
</reference>
<dbReference type="FunFam" id="4.10.960.10:FF:000002">
    <property type="entry name" value="60S ribosomal protein L3"/>
    <property type="match status" value="1"/>
</dbReference>
<evidence type="ECO:0000256" key="4">
    <source>
        <dbReference type="RuleBase" id="RU003905"/>
    </source>
</evidence>
<protein>
    <submittedName>
        <fullName evidence="6">Ribosomal protein L3 like</fullName>
    </submittedName>
</protein>
<comment type="similarity">
    <text evidence="1 4">Belongs to the universal ribosomal protein uL3 family.</text>
</comment>